<dbReference type="SUPFAM" id="SSF57424">
    <property type="entry name" value="LDL receptor-like module"/>
    <property type="match status" value="1"/>
</dbReference>
<dbReference type="InterPro" id="IPR035914">
    <property type="entry name" value="Sperma_CUB_dom_sf"/>
</dbReference>
<dbReference type="InterPro" id="IPR036055">
    <property type="entry name" value="LDL_receptor-like_sf"/>
</dbReference>
<evidence type="ECO:0000256" key="4">
    <source>
        <dbReference type="ARBA" id="ARBA00022692"/>
    </source>
</evidence>
<organism evidence="15 16">
    <name type="scientific">Candidula unifasciata</name>
    <dbReference type="NCBI Taxonomy" id="100452"/>
    <lineage>
        <taxon>Eukaryota</taxon>
        <taxon>Metazoa</taxon>
        <taxon>Spiralia</taxon>
        <taxon>Lophotrochozoa</taxon>
        <taxon>Mollusca</taxon>
        <taxon>Gastropoda</taxon>
        <taxon>Heterobranchia</taxon>
        <taxon>Euthyneura</taxon>
        <taxon>Panpulmonata</taxon>
        <taxon>Eupulmonata</taxon>
        <taxon>Stylommatophora</taxon>
        <taxon>Helicina</taxon>
        <taxon>Helicoidea</taxon>
        <taxon>Geomitridae</taxon>
        <taxon>Candidula</taxon>
    </lineage>
</organism>
<keyword evidence="4 13" id="KW-0812">Transmembrane</keyword>
<dbReference type="InterPro" id="IPR050685">
    <property type="entry name" value="LDLR"/>
</dbReference>
<dbReference type="GO" id="GO:0005905">
    <property type="term" value="C:clathrin-coated pit"/>
    <property type="evidence" value="ECO:0007669"/>
    <property type="project" value="UniProtKB-KW"/>
</dbReference>
<dbReference type="InterPro" id="IPR023415">
    <property type="entry name" value="LDLR_class-A_CS"/>
</dbReference>
<dbReference type="AlphaFoldDB" id="A0A8S3ZEN8"/>
<evidence type="ECO:0000256" key="2">
    <source>
        <dbReference type="ARBA" id="ARBA00009939"/>
    </source>
</evidence>
<dbReference type="Pfam" id="PF00431">
    <property type="entry name" value="CUB"/>
    <property type="match status" value="1"/>
</dbReference>
<reference evidence="15" key="1">
    <citation type="submission" date="2021-04" db="EMBL/GenBank/DDBJ databases">
        <authorList>
            <consortium name="Molecular Ecology Group"/>
        </authorList>
    </citation>
    <scope>NUCLEOTIDE SEQUENCE</scope>
</reference>
<feature type="compositionally biased region" description="Basic and acidic residues" evidence="12">
    <location>
        <begin position="662"/>
        <end position="671"/>
    </location>
</feature>
<comment type="subcellular location">
    <subcellularLocation>
        <location evidence="10">Membrane</location>
        <location evidence="10">Coated pit</location>
    </subcellularLocation>
    <subcellularLocation>
        <location evidence="1">Membrane</location>
        <topology evidence="1">Single-pass membrane protein</topology>
    </subcellularLocation>
</comment>
<dbReference type="SMART" id="SM00042">
    <property type="entry name" value="CUB"/>
    <property type="match status" value="1"/>
</dbReference>
<protein>
    <recommendedName>
        <fullName evidence="14">CUB domain-containing protein</fullName>
    </recommendedName>
</protein>
<dbReference type="PANTHER" id="PTHR24270:SF50">
    <property type="entry name" value="LOW-DENSITY LIPOPROTEIN RECEPTOR-RELATED PROTEIN 3-LIKE"/>
    <property type="match status" value="1"/>
</dbReference>
<dbReference type="PRINTS" id="PR00261">
    <property type="entry name" value="LDLRECEPTOR"/>
</dbReference>
<dbReference type="PROSITE" id="PS01209">
    <property type="entry name" value="LDLRA_1"/>
    <property type="match status" value="1"/>
</dbReference>
<accession>A0A8S3ZEN8</accession>
<comment type="caution">
    <text evidence="15">The sequence shown here is derived from an EMBL/GenBank/DDBJ whole genome shotgun (WGS) entry which is preliminary data.</text>
</comment>
<dbReference type="Gene3D" id="4.10.400.10">
    <property type="entry name" value="Low-density Lipoprotein Receptor"/>
    <property type="match status" value="1"/>
</dbReference>
<dbReference type="PROSITE" id="PS01180">
    <property type="entry name" value="CUB"/>
    <property type="match status" value="1"/>
</dbReference>
<sequence>CKYKLIEPSPSYDGYITSPGYPSTYSSDLCIIWVYYGWPGLQVTIRFQDLDIPSFSDACLNDQLRIGPLNEHTYCSSANRQNFGPYTAQFNSSNYWLYIVFNSTEFGTKGRGFKIEFQFWDVSGMPSLTATTTMATTAPAFLFSTEGLKSNDEHLCHFFLMNDAGYIKTDETVLECLTTTGKATWQIYYPSIDSIHFKCQIMFEKCSVPYPDKLTIYDGYLNEASILGEYSEGLCPNYLISTTNSLVLEYSRKDAATLPSLKLLFMKIKANVDDRISTYDTTKTSQYGTTSTPSYRYIPSQNPFGHYSNECAFRLSNDSGEINSADIAAVVQRSGFCTWLLNFDATDGQIVTYTLNFEKFHLSAESTFVVYDGFDMTAPVLGSYLPLAPHLSLLSSQSSVFIYFNPGINVNFVGVKDVFSVKFQANIQCSEDYLPCGYEELACYRNNQRCDNIWDCPLHGGDERGCFIECPQEFSCGFTTSACYSENERCNGKAFCQNSMDELNCNKALCSLDKGLFLCRNGRCIYENLRCDDLNDCLDNSDEDNCPAFLTRRIIIAAVGASLVCALMVVMSMGCVCKVYRMRTRRLRESQHYETPLSQHLSEMLRQRAPPPPPYHEAMLTSRPYSEAANLELLGYSEQQEGSGFTNPGYHDDIVPAVPSEQTRHMTTETL</sequence>
<dbReference type="InterPro" id="IPR000859">
    <property type="entry name" value="CUB_dom"/>
</dbReference>
<dbReference type="CDD" id="cd00041">
    <property type="entry name" value="CUB"/>
    <property type="match status" value="1"/>
</dbReference>
<dbReference type="InterPro" id="IPR002172">
    <property type="entry name" value="LDrepeatLR_classA_rpt"/>
</dbReference>
<feature type="domain" description="CUB" evidence="14">
    <location>
        <begin position="1"/>
        <end position="120"/>
    </location>
</feature>
<comment type="similarity">
    <text evidence="2">Belongs to the LDLR family.</text>
</comment>
<evidence type="ECO:0000313" key="16">
    <source>
        <dbReference type="Proteomes" id="UP000678393"/>
    </source>
</evidence>
<proteinExistence type="inferred from homology"/>
<evidence type="ECO:0000256" key="11">
    <source>
        <dbReference type="PROSITE-ProRule" id="PRU00124"/>
    </source>
</evidence>
<dbReference type="SUPFAM" id="SSF49854">
    <property type="entry name" value="Spermadhesin, CUB domain"/>
    <property type="match status" value="3"/>
</dbReference>
<dbReference type="PANTHER" id="PTHR24270">
    <property type="entry name" value="LOW-DENSITY LIPOPROTEIN RECEPTOR-RELATED"/>
    <property type="match status" value="1"/>
</dbReference>
<feature type="transmembrane region" description="Helical" evidence="13">
    <location>
        <begin position="554"/>
        <end position="580"/>
    </location>
</feature>
<dbReference type="OrthoDB" id="10020456at2759"/>
<feature type="disulfide bond" evidence="11">
    <location>
        <begin position="531"/>
        <end position="546"/>
    </location>
</feature>
<keyword evidence="3" id="KW-0254">Endocytosis</keyword>
<evidence type="ECO:0000256" key="7">
    <source>
        <dbReference type="ARBA" id="ARBA00023136"/>
    </source>
</evidence>
<gene>
    <name evidence="15" type="ORF">CUNI_LOCUS12226</name>
</gene>
<evidence type="ECO:0000256" key="12">
    <source>
        <dbReference type="SAM" id="MobiDB-lite"/>
    </source>
</evidence>
<evidence type="ECO:0000256" key="1">
    <source>
        <dbReference type="ARBA" id="ARBA00004167"/>
    </source>
</evidence>
<evidence type="ECO:0000256" key="3">
    <source>
        <dbReference type="ARBA" id="ARBA00022583"/>
    </source>
</evidence>
<feature type="non-terminal residue" evidence="15">
    <location>
        <position position="1"/>
    </location>
</feature>
<feature type="disulfide bond" evidence="11">
    <location>
        <begin position="519"/>
        <end position="537"/>
    </location>
</feature>
<name>A0A8S3ZEN8_9EUPU</name>
<evidence type="ECO:0000256" key="9">
    <source>
        <dbReference type="ARBA" id="ARBA00023176"/>
    </source>
</evidence>
<keyword evidence="7 13" id="KW-0472">Membrane</keyword>
<dbReference type="CDD" id="cd00112">
    <property type="entry name" value="LDLa"/>
    <property type="match status" value="1"/>
</dbReference>
<evidence type="ECO:0000313" key="15">
    <source>
        <dbReference type="EMBL" id="CAG5126668.1"/>
    </source>
</evidence>
<keyword evidence="6 13" id="KW-1133">Transmembrane helix</keyword>
<feature type="disulfide bond" evidence="11">
    <location>
        <begin position="490"/>
        <end position="505"/>
    </location>
</feature>
<keyword evidence="5" id="KW-0677">Repeat</keyword>
<dbReference type="GO" id="GO:0006897">
    <property type="term" value="P:endocytosis"/>
    <property type="evidence" value="ECO:0007669"/>
    <property type="project" value="UniProtKB-KW"/>
</dbReference>
<dbReference type="GO" id="GO:0005886">
    <property type="term" value="C:plasma membrane"/>
    <property type="evidence" value="ECO:0007669"/>
    <property type="project" value="TreeGrafter"/>
</dbReference>
<evidence type="ECO:0000256" key="13">
    <source>
        <dbReference type="SAM" id="Phobius"/>
    </source>
</evidence>
<dbReference type="SMART" id="SM00192">
    <property type="entry name" value="LDLa"/>
    <property type="match status" value="3"/>
</dbReference>
<dbReference type="PROSITE" id="PS50068">
    <property type="entry name" value="LDLRA_2"/>
    <property type="match status" value="2"/>
</dbReference>
<dbReference type="EMBL" id="CAJHNH020002424">
    <property type="protein sequence ID" value="CAG5126668.1"/>
    <property type="molecule type" value="Genomic_DNA"/>
</dbReference>
<dbReference type="Proteomes" id="UP000678393">
    <property type="component" value="Unassembled WGS sequence"/>
</dbReference>
<keyword evidence="16" id="KW-1185">Reference proteome</keyword>
<evidence type="ECO:0000259" key="14">
    <source>
        <dbReference type="PROSITE" id="PS01180"/>
    </source>
</evidence>
<evidence type="ECO:0000256" key="8">
    <source>
        <dbReference type="ARBA" id="ARBA00023157"/>
    </source>
</evidence>
<evidence type="ECO:0000256" key="6">
    <source>
        <dbReference type="ARBA" id="ARBA00022989"/>
    </source>
</evidence>
<evidence type="ECO:0000256" key="5">
    <source>
        <dbReference type="ARBA" id="ARBA00022737"/>
    </source>
</evidence>
<comment type="caution">
    <text evidence="11">Lacks conserved residue(s) required for the propagation of feature annotation.</text>
</comment>
<feature type="region of interest" description="Disordered" evidence="12">
    <location>
        <begin position="645"/>
        <end position="671"/>
    </location>
</feature>
<evidence type="ECO:0000256" key="10">
    <source>
        <dbReference type="ARBA" id="ARBA00037878"/>
    </source>
</evidence>
<keyword evidence="8 11" id="KW-1015">Disulfide bond</keyword>
<keyword evidence="9" id="KW-0168">Coated pit</keyword>
<dbReference type="Gene3D" id="2.60.120.290">
    <property type="entry name" value="Spermadhesin, CUB domain"/>
    <property type="match status" value="2"/>
</dbReference>
<dbReference type="Pfam" id="PF00057">
    <property type="entry name" value="Ldl_recept_a"/>
    <property type="match status" value="1"/>
</dbReference>